<name>B4GA16_DROPE</name>
<dbReference type="InterPro" id="IPR000048">
    <property type="entry name" value="IQ_motif_EF-hand-BS"/>
</dbReference>
<protein>
    <submittedName>
        <fullName evidence="3">GL11293</fullName>
    </submittedName>
</protein>
<dbReference type="Gene3D" id="3.30.870.10">
    <property type="entry name" value="Endonuclease Chain A"/>
    <property type="match status" value="1"/>
</dbReference>
<dbReference type="SUPFAM" id="SSF52540">
    <property type="entry name" value="P-loop containing nucleoside triphosphate hydrolases"/>
    <property type="match status" value="1"/>
</dbReference>
<sequence>MHSQGKVQRQKHHQKQHQKWEHNQKANEKPKETYDCKMEYFKRISSMLSYCLDYILFNGWLAVFGDKLEDHHKRSNCNKRHCKNCRVQRVVKRIKRAKFHVVLAIMTISHKTLCKALMEARLRGVQVRIATPKKMLSARDLVTRQLLMYIHSVDHSEVPIIKCVFLDGNRIILRMDDELLLLMRRLLIDENLFSYYFWYFGYLWHGIGRKSARGGTRTASRSREARKHSQLIGINYNFYYSRVEDNESELIEEDTSGTQLPLQTLSRTAMLLLDYTHFKAARTIQRHWRGFFSRKTLKKRNQAAITIQRWWRGFSVRKSYFKTVEKMLQNRIEMHYTKAATKIQALFRGWWIRHTVHDMRSLRHMQICAAEELLNCVAFKLHHLLRTYSIPGVYSLKNTTCLSRVEKLLASLNFRFHNGRVRSYMAKRSADAQAERDNFRNNRHLTGVPYKGPNFQSLCPPHCEEALRLSKDMDRRMYKIIEMYDKAQRDSHAQKFHKKLAGKKRLKVLQEKLKLLEKNKRDFCGDVIASMRRWKILGGKRLAVDSNIFQKPENLEKFLHEISDLLEEIDSTPCHCKPPSLDEIACH</sequence>
<gene>
    <name evidence="3" type="primary">Dper\GL11293</name>
    <name evidence="3" type="ORF">Dper_GL11293</name>
</gene>
<dbReference type="Gene3D" id="1.20.5.190">
    <property type="match status" value="1"/>
</dbReference>
<dbReference type="SUPFAM" id="SSF56024">
    <property type="entry name" value="Phospholipase D/nuclease"/>
    <property type="match status" value="1"/>
</dbReference>
<proteinExistence type="predicted"/>
<feature type="compositionally biased region" description="Basic residues" evidence="1">
    <location>
        <begin position="8"/>
        <end position="17"/>
    </location>
</feature>
<evidence type="ECO:0000313" key="4">
    <source>
        <dbReference type="Proteomes" id="UP000008744"/>
    </source>
</evidence>
<keyword evidence="4" id="KW-1185">Reference proteome</keyword>
<dbReference type="SMART" id="SM00015">
    <property type="entry name" value="IQ"/>
    <property type="match status" value="3"/>
</dbReference>
<dbReference type="EMBL" id="CH479181">
    <property type="protein sequence ID" value="EDW31768.1"/>
    <property type="molecule type" value="Genomic_DNA"/>
</dbReference>
<dbReference type="AlphaFoldDB" id="B4GA16"/>
<evidence type="ECO:0000256" key="1">
    <source>
        <dbReference type="SAM" id="MobiDB-lite"/>
    </source>
</evidence>
<dbReference type="PROSITE" id="PS50096">
    <property type="entry name" value="IQ"/>
    <property type="match status" value="3"/>
</dbReference>
<dbReference type="InterPro" id="IPR025202">
    <property type="entry name" value="PLD-like_dom"/>
</dbReference>
<dbReference type="CDD" id="cd23767">
    <property type="entry name" value="IQCD"/>
    <property type="match status" value="2"/>
</dbReference>
<dbReference type="OMA" id="AIMTISH"/>
<feature type="compositionally biased region" description="Basic and acidic residues" evidence="1">
    <location>
        <begin position="18"/>
        <end position="28"/>
    </location>
</feature>
<dbReference type="STRING" id="7234.B4GA16"/>
<feature type="domain" description="Phospholipase D-like" evidence="2">
    <location>
        <begin position="91"/>
        <end position="156"/>
    </location>
</feature>
<dbReference type="OrthoDB" id="190375at2759"/>
<dbReference type="Proteomes" id="UP000008744">
    <property type="component" value="Unassembled WGS sequence"/>
</dbReference>
<reference evidence="3 4" key="1">
    <citation type="journal article" date="2007" name="Nature">
        <title>Evolution of genes and genomes on the Drosophila phylogeny.</title>
        <authorList>
            <consortium name="Drosophila 12 Genomes Consortium"/>
            <person name="Clark A.G."/>
            <person name="Eisen M.B."/>
            <person name="Smith D.R."/>
            <person name="Bergman C.M."/>
            <person name="Oliver B."/>
            <person name="Markow T.A."/>
            <person name="Kaufman T.C."/>
            <person name="Kellis M."/>
            <person name="Gelbart W."/>
            <person name="Iyer V.N."/>
            <person name="Pollard D.A."/>
            <person name="Sackton T.B."/>
            <person name="Larracuente A.M."/>
            <person name="Singh N.D."/>
            <person name="Abad J.P."/>
            <person name="Abt D.N."/>
            <person name="Adryan B."/>
            <person name="Aguade M."/>
            <person name="Akashi H."/>
            <person name="Anderson W.W."/>
            <person name="Aquadro C.F."/>
            <person name="Ardell D.H."/>
            <person name="Arguello R."/>
            <person name="Artieri C.G."/>
            <person name="Barbash D.A."/>
            <person name="Barker D."/>
            <person name="Barsanti P."/>
            <person name="Batterham P."/>
            <person name="Batzoglou S."/>
            <person name="Begun D."/>
            <person name="Bhutkar A."/>
            <person name="Blanco E."/>
            <person name="Bosak S.A."/>
            <person name="Bradley R.K."/>
            <person name="Brand A.D."/>
            <person name="Brent M.R."/>
            <person name="Brooks A.N."/>
            <person name="Brown R.H."/>
            <person name="Butlin R.K."/>
            <person name="Caggese C."/>
            <person name="Calvi B.R."/>
            <person name="Bernardo de Carvalho A."/>
            <person name="Caspi A."/>
            <person name="Castrezana S."/>
            <person name="Celniker S.E."/>
            <person name="Chang J.L."/>
            <person name="Chapple C."/>
            <person name="Chatterji S."/>
            <person name="Chinwalla A."/>
            <person name="Civetta A."/>
            <person name="Clifton S.W."/>
            <person name="Comeron J.M."/>
            <person name="Costello J.C."/>
            <person name="Coyne J.A."/>
            <person name="Daub J."/>
            <person name="David R.G."/>
            <person name="Delcher A.L."/>
            <person name="Delehaunty K."/>
            <person name="Do C.B."/>
            <person name="Ebling H."/>
            <person name="Edwards K."/>
            <person name="Eickbush T."/>
            <person name="Evans J.D."/>
            <person name="Filipski A."/>
            <person name="Findeiss S."/>
            <person name="Freyhult E."/>
            <person name="Fulton L."/>
            <person name="Fulton R."/>
            <person name="Garcia A.C."/>
            <person name="Gardiner A."/>
            <person name="Garfield D.A."/>
            <person name="Garvin B.E."/>
            <person name="Gibson G."/>
            <person name="Gilbert D."/>
            <person name="Gnerre S."/>
            <person name="Godfrey J."/>
            <person name="Good R."/>
            <person name="Gotea V."/>
            <person name="Gravely B."/>
            <person name="Greenberg A.J."/>
            <person name="Griffiths-Jones S."/>
            <person name="Gross S."/>
            <person name="Guigo R."/>
            <person name="Gustafson E.A."/>
            <person name="Haerty W."/>
            <person name="Hahn M.W."/>
            <person name="Halligan D.L."/>
            <person name="Halpern A.L."/>
            <person name="Halter G.M."/>
            <person name="Han M.V."/>
            <person name="Heger A."/>
            <person name="Hillier L."/>
            <person name="Hinrichs A.S."/>
            <person name="Holmes I."/>
            <person name="Hoskins R.A."/>
            <person name="Hubisz M.J."/>
            <person name="Hultmark D."/>
            <person name="Huntley M.A."/>
            <person name="Jaffe D.B."/>
            <person name="Jagadeeshan S."/>
            <person name="Jeck W.R."/>
            <person name="Johnson J."/>
            <person name="Jones C.D."/>
            <person name="Jordan W.C."/>
            <person name="Karpen G.H."/>
            <person name="Kataoka E."/>
            <person name="Keightley P.D."/>
            <person name="Kheradpour P."/>
            <person name="Kirkness E.F."/>
            <person name="Koerich L.B."/>
            <person name="Kristiansen K."/>
            <person name="Kudrna D."/>
            <person name="Kulathinal R.J."/>
            <person name="Kumar S."/>
            <person name="Kwok R."/>
            <person name="Lander E."/>
            <person name="Langley C.H."/>
            <person name="Lapoint R."/>
            <person name="Lazzaro B.P."/>
            <person name="Lee S.J."/>
            <person name="Levesque L."/>
            <person name="Li R."/>
            <person name="Lin C.F."/>
            <person name="Lin M.F."/>
            <person name="Lindblad-Toh K."/>
            <person name="Llopart A."/>
            <person name="Long M."/>
            <person name="Low L."/>
            <person name="Lozovsky E."/>
            <person name="Lu J."/>
            <person name="Luo M."/>
            <person name="Machado C.A."/>
            <person name="Makalowski W."/>
            <person name="Marzo M."/>
            <person name="Matsuda M."/>
            <person name="Matzkin L."/>
            <person name="McAllister B."/>
            <person name="McBride C.S."/>
            <person name="McKernan B."/>
            <person name="McKernan K."/>
            <person name="Mendez-Lago M."/>
            <person name="Minx P."/>
            <person name="Mollenhauer M.U."/>
            <person name="Montooth K."/>
            <person name="Mount S.M."/>
            <person name="Mu X."/>
            <person name="Myers E."/>
            <person name="Negre B."/>
            <person name="Newfeld S."/>
            <person name="Nielsen R."/>
            <person name="Noor M.A."/>
            <person name="O'Grady P."/>
            <person name="Pachter L."/>
            <person name="Papaceit M."/>
            <person name="Parisi M.J."/>
            <person name="Parisi M."/>
            <person name="Parts L."/>
            <person name="Pedersen J.S."/>
            <person name="Pesole G."/>
            <person name="Phillippy A.M."/>
            <person name="Ponting C.P."/>
            <person name="Pop M."/>
            <person name="Porcelli D."/>
            <person name="Powell J.R."/>
            <person name="Prohaska S."/>
            <person name="Pruitt K."/>
            <person name="Puig M."/>
            <person name="Quesneville H."/>
            <person name="Ram K.R."/>
            <person name="Rand D."/>
            <person name="Rasmussen M.D."/>
            <person name="Reed L.K."/>
            <person name="Reenan R."/>
            <person name="Reily A."/>
            <person name="Remington K.A."/>
            <person name="Rieger T.T."/>
            <person name="Ritchie M.G."/>
            <person name="Robin C."/>
            <person name="Rogers Y.H."/>
            <person name="Rohde C."/>
            <person name="Rozas J."/>
            <person name="Rubenfield M.J."/>
            <person name="Ruiz A."/>
            <person name="Russo S."/>
            <person name="Salzberg S.L."/>
            <person name="Sanchez-Gracia A."/>
            <person name="Saranga D.J."/>
            <person name="Sato H."/>
            <person name="Schaeffer S.W."/>
            <person name="Schatz M.C."/>
            <person name="Schlenke T."/>
            <person name="Schwartz R."/>
            <person name="Segarra C."/>
            <person name="Singh R.S."/>
            <person name="Sirot L."/>
            <person name="Sirota M."/>
            <person name="Sisneros N.B."/>
            <person name="Smith C.D."/>
            <person name="Smith T.F."/>
            <person name="Spieth J."/>
            <person name="Stage D.E."/>
            <person name="Stark A."/>
            <person name="Stephan W."/>
            <person name="Strausberg R.L."/>
            <person name="Strempel S."/>
            <person name="Sturgill D."/>
            <person name="Sutton G."/>
            <person name="Sutton G.G."/>
            <person name="Tao W."/>
            <person name="Teichmann S."/>
            <person name="Tobari Y.N."/>
            <person name="Tomimura Y."/>
            <person name="Tsolas J.M."/>
            <person name="Valente V.L."/>
            <person name="Venter E."/>
            <person name="Venter J.C."/>
            <person name="Vicario S."/>
            <person name="Vieira F.G."/>
            <person name="Vilella A.J."/>
            <person name="Villasante A."/>
            <person name="Walenz B."/>
            <person name="Wang J."/>
            <person name="Wasserman M."/>
            <person name="Watts T."/>
            <person name="Wilson D."/>
            <person name="Wilson R.K."/>
            <person name="Wing R.A."/>
            <person name="Wolfner M.F."/>
            <person name="Wong A."/>
            <person name="Wong G.K."/>
            <person name="Wu C.I."/>
            <person name="Wu G."/>
            <person name="Yamamoto D."/>
            <person name="Yang H.P."/>
            <person name="Yang S.P."/>
            <person name="Yorke J.A."/>
            <person name="Yoshida K."/>
            <person name="Zdobnov E."/>
            <person name="Zhang P."/>
            <person name="Zhang Y."/>
            <person name="Zimin A.V."/>
            <person name="Baldwin J."/>
            <person name="Abdouelleil A."/>
            <person name="Abdulkadir J."/>
            <person name="Abebe A."/>
            <person name="Abera B."/>
            <person name="Abreu J."/>
            <person name="Acer S.C."/>
            <person name="Aftuck L."/>
            <person name="Alexander A."/>
            <person name="An P."/>
            <person name="Anderson E."/>
            <person name="Anderson S."/>
            <person name="Arachi H."/>
            <person name="Azer M."/>
            <person name="Bachantsang P."/>
            <person name="Barry A."/>
            <person name="Bayul T."/>
            <person name="Berlin A."/>
            <person name="Bessette D."/>
            <person name="Bloom T."/>
            <person name="Blye J."/>
            <person name="Boguslavskiy L."/>
            <person name="Bonnet C."/>
            <person name="Boukhgalter B."/>
            <person name="Bourzgui I."/>
            <person name="Brown A."/>
            <person name="Cahill P."/>
            <person name="Channer S."/>
            <person name="Cheshatsang Y."/>
            <person name="Chuda L."/>
            <person name="Citroen M."/>
            <person name="Collymore A."/>
            <person name="Cooke P."/>
            <person name="Costello M."/>
            <person name="D'Aco K."/>
            <person name="Daza R."/>
            <person name="De Haan G."/>
            <person name="DeGray S."/>
            <person name="DeMaso C."/>
            <person name="Dhargay N."/>
            <person name="Dooley K."/>
            <person name="Dooley E."/>
            <person name="Doricent M."/>
            <person name="Dorje P."/>
            <person name="Dorjee K."/>
            <person name="Dupes A."/>
            <person name="Elong R."/>
            <person name="Falk J."/>
            <person name="Farina A."/>
            <person name="Faro S."/>
            <person name="Ferguson D."/>
            <person name="Fisher S."/>
            <person name="Foley C.D."/>
            <person name="Franke A."/>
            <person name="Friedrich D."/>
            <person name="Gadbois L."/>
            <person name="Gearin G."/>
            <person name="Gearin C.R."/>
            <person name="Giannoukos G."/>
            <person name="Goode T."/>
            <person name="Graham J."/>
            <person name="Grandbois E."/>
            <person name="Grewal S."/>
            <person name="Gyaltsen K."/>
            <person name="Hafez N."/>
            <person name="Hagos B."/>
            <person name="Hall J."/>
            <person name="Henson C."/>
            <person name="Hollinger A."/>
            <person name="Honan T."/>
            <person name="Huard M.D."/>
            <person name="Hughes L."/>
            <person name="Hurhula B."/>
            <person name="Husby M.E."/>
            <person name="Kamat A."/>
            <person name="Kanga B."/>
            <person name="Kashin S."/>
            <person name="Khazanovich D."/>
            <person name="Kisner P."/>
            <person name="Lance K."/>
            <person name="Lara M."/>
            <person name="Lee W."/>
            <person name="Lennon N."/>
            <person name="Letendre F."/>
            <person name="LeVine R."/>
            <person name="Lipovsky A."/>
            <person name="Liu X."/>
            <person name="Liu J."/>
            <person name="Liu S."/>
            <person name="Lokyitsang T."/>
            <person name="Lokyitsang Y."/>
            <person name="Lubonja R."/>
            <person name="Lui A."/>
            <person name="MacDonald P."/>
            <person name="Magnisalis V."/>
            <person name="Maru K."/>
            <person name="Matthews C."/>
            <person name="McCusker W."/>
            <person name="McDonough S."/>
            <person name="Mehta T."/>
            <person name="Meldrim J."/>
            <person name="Meneus L."/>
            <person name="Mihai O."/>
            <person name="Mihalev A."/>
            <person name="Mihova T."/>
            <person name="Mittelman R."/>
            <person name="Mlenga V."/>
            <person name="Montmayeur A."/>
            <person name="Mulrain L."/>
            <person name="Navidi A."/>
            <person name="Naylor J."/>
            <person name="Negash T."/>
            <person name="Nguyen T."/>
            <person name="Nguyen N."/>
            <person name="Nicol R."/>
            <person name="Norbu C."/>
            <person name="Norbu N."/>
            <person name="Novod N."/>
            <person name="O'Neill B."/>
            <person name="Osman S."/>
            <person name="Markiewicz E."/>
            <person name="Oyono O.L."/>
            <person name="Patti C."/>
            <person name="Phunkhang P."/>
            <person name="Pierre F."/>
            <person name="Priest M."/>
            <person name="Raghuraman S."/>
            <person name="Rege F."/>
            <person name="Reyes R."/>
            <person name="Rise C."/>
            <person name="Rogov P."/>
            <person name="Ross K."/>
            <person name="Ryan E."/>
            <person name="Settipalli S."/>
            <person name="Shea T."/>
            <person name="Sherpa N."/>
            <person name="Shi L."/>
            <person name="Shih D."/>
            <person name="Sparrow T."/>
            <person name="Spaulding J."/>
            <person name="Stalker J."/>
            <person name="Stange-Thomann N."/>
            <person name="Stavropoulos S."/>
            <person name="Stone C."/>
            <person name="Strader C."/>
            <person name="Tesfaye S."/>
            <person name="Thomson T."/>
            <person name="Thoulutsang Y."/>
            <person name="Thoulutsang D."/>
            <person name="Topham K."/>
            <person name="Topping I."/>
            <person name="Tsamla T."/>
            <person name="Vassiliev H."/>
            <person name="Vo A."/>
            <person name="Wangchuk T."/>
            <person name="Wangdi T."/>
            <person name="Weiand M."/>
            <person name="Wilkinson J."/>
            <person name="Wilson A."/>
            <person name="Yadav S."/>
            <person name="Young G."/>
            <person name="Yu Q."/>
            <person name="Zembek L."/>
            <person name="Zhong D."/>
            <person name="Zimmer A."/>
            <person name="Zwirko Z."/>
            <person name="Jaffe D.B."/>
            <person name="Alvarez P."/>
            <person name="Brockman W."/>
            <person name="Butler J."/>
            <person name="Chin C."/>
            <person name="Gnerre S."/>
            <person name="Grabherr M."/>
            <person name="Kleber M."/>
            <person name="Mauceli E."/>
            <person name="MacCallum I."/>
        </authorList>
    </citation>
    <scope>NUCLEOTIDE SEQUENCE [LARGE SCALE GENOMIC DNA]</scope>
    <source>
        <strain evidence="4">MSH-3 / Tucson 14011-0111.49</strain>
    </source>
</reference>
<dbReference type="HOGENOM" id="CLU_464828_0_0_1"/>
<dbReference type="Pfam" id="PF00612">
    <property type="entry name" value="IQ"/>
    <property type="match status" value="3"/>
</dbReference>
<dbReference type="PhylomeDB" id="B4GA16"/>
<dbReference type="InterPro" id="IPR027417">
    <property type="entry name" value="P-loop_NTPase"/>
</dbReference>
<organism evidence="4">
    <name type="scientific">Drosophila persimilis</name>
    <name type="common">Fruit fly</name>
    <dbReference type="NCBI Taxonomy" id="7234"/>
    <lineage>
        <taxon>Eukaryota</taxon>
        <taxon>Metazoa</taxon>
        <taxon>Ecdysozoa</taxon>
        <taxon>Arthropoda</taxon>
        <taxon>Hexapoda</taxon>
        <taxon>Insecta</taxon>
        <taxon>Pterygota</taxon>
        <taxon>Neoptera</taxon>
        <taxon>Endopterygota</taxon>
        <taxon>Diptera</taxon>
        <taxon>Brachycera</taxon>
        <taxon>Muscomorpha</taxon>
        <taxon>Ephydroidea</taxon>
        <taxon>Drosophilidae</taxon>
        <taxon>Drosophila</taxon>
        <taxon>Sophophora</taxon>
    </lineage>
</organism>
<dbReference type="Pfam" id="PF13091">
    <property type="entry name" value="PLDc_2"/>
    <property type="match status" value="1"/>
</dbReference>
<evidence type="ECO:0000313" key="3">
    <source>
        <dbReference type="EMBL" id="EDW31768.1"/>
    </source>
</evidence>
<dbReference type="eggNOG" id="ENOG502QS0S">
    <property type="taxonomic scope" value="Eukaryota"/>
</dbReference>
<evidence type="ECO:0000259" key="2">
    <source>
        <dbReference type="Pfam" id="PF13091"/>
    </source>
</evidence>
<accession>B4GA16</accession>
<feature type="region of interest" description="Disordered" evidence="1">
    <location>
        <begin position="1"/>
        <end position="28"/>
    </location>
</feature>